<name>A0A1Y1IJS5_KLENI</name>
<proteinExistence type="predicted"/>
<protein>
    <recommendedName>
        <fullName evidence="3">WLM domain-containing protein</fullName>
    </recommendedName>
</protein>
<evidence type="ECO:0000313" key="2">
    <source>
        <dbReference type="Proteomes" id="UP000054558"/>
    </source>
</evidence>
<evidence type="ECO:0000313" key="1">
    <source>
        <dbReference type="EMBL" id="GAQ90973.1"/>
    </source>
</evidence>
<accession>A0A1Y1IJS5</accession>
<dbReference type="Proteomes" id="UP000054558">
    <property type="component" value="Unassembled WGS sequence"/>
</dbReference>
<keyword evidence="2" id="KW-1185">Reference proteome</keyword>
<reference evidence="1 2" key="1">
    <citation type="journal article" date="2014" name="Nat. Commun.">
        <title>Klebsormidium flaccidum genome reveals primary factors for plant terrestrial adaptation.</title>
        <authorList>
            <person name="Hori K."/>
            <person name="Maruyama F."/>
            <person name="Fujisawa T."/>
            <person name="Togashi T."/>
            <person name="Yamamoto N."/>
            <person name="Seo M."/>
            <person name="Sato S."/>
            <person name="Yamada T."/>
            <person name="Mori H."/>
            <person name="Tajima N."/>
            <person name="Moriyama T."/>
            <person name="Ikeuchi M."/>
            <person name="Watanabe M."/>
            <person name="Wada H."/>
            <person name="Kobayashi K."/>
            <person name="Saito M."/>
            <person name="Masuda T."/>
            <person name="Sasaki-Sekimoto Y."/>
            <person name="Mashiguchi K."/>
            <person name="Awai K."/>
            <person name="Shimojima M."/>
            <person name="Masuda S."/>
            <person name="Iwai M."/>
            <person name="Nobusawa T."/>
            <person name="Narise T."/>
            <person name="Kondo S."/>
            <person name="Saito H."/>
            <person name="Sato R."/>
            <person name="Murakawa M."/>
            <person name="Ihara Y."/>
            <person name="Oshima-Yamada Y."/>
            <person name="Ohtaka K."/>
            <person name="Satoh M."/>
            <person name="Sonobe K."/>
            <person name="Ishii M."/>
            <person name="Ohtani R."/>
            <person name="Kanamori-Sato M."/>
            <person name="Honoki R."/>
            <person name="Miyazaki D."/>
            <person name="Mochizuki H."/>
            <person name="Umetsu J."/>
            <person name="Higashi K."/>
            <person name="Shibata D."/>
            <person name="Kamiya Y."/>
            <person name="Sato N."/>
            <person name="Nakamura Y."/>
            <person name="Tabata S."/>
            <person name="Ida S."/>
            <person name="Kurokawa K."/>
            <person name="Ohta H."/>
        </authorList>
    </citation>
    <scope>NUCLEOTIDE SEQUENCE [LARGE SCALE GENOMIC DNA]</scope>
    <source>
        <strain evidence="1 2">NIES-2285</strain>
    </source>
</reference>
<dbReference type="OrthoDB" id="539335at2759"/>
<evidence type="ECO:0008006" key="3">
    <source>
        <dbReference type="Google" id="ProtNLM"/>
    </source>
</evidence>
<organism evidence="1 2">
    <name type="scientific">Klebsormidium nitens</name>
    <name type="common">Green alga</name>
    <name type="synonym">Ulothrix nitens</name>
    <dbReference type="NCBI Taxonomy" id="105231"/>
    <lineage>
        <taxon>Eukaryota</taxon>
        <taxon>Viridiplantae</taxon>
        <taxon>Streptophyta</taxon>
        <taxon>Klebsormidiophyceae</taxon>
        <taxon>Klebsormidiales</taxon>
        <taxon>Klebsormidiaceae</taxon>
        <taxon>Klebsormidium</taxon>
    </lineage>
</organism>
<dbReference type="EMBL" id="DF237657">
    <property type="protein sequence ID" value="GAQ90973.1"/>
    <property type="molecule type" value="Genomic_DNA"/>
</dbReference>
<gene>
    <name evidence="1" type="ORF">KFL_007080110</name>
</gene>
<sequence length="170" mass="19634">MTILLEGAAWAGSAILLYLALKPEVAKSRSGMSYIKGPHAQEFMLLVNTDIDRLLEWLRSHPELLADRRWQRLVKRYKTKMRPIAEGEGGAAYTRNKSDVRLCVPESLEERDVQTALFVALHELAHIANVSWGHDQSFWDTFRDLLRLAVRAKIYKRRNYRNDPARLVFG</sequence>
<dbReference type="AlphaFoldDB" id="A0A1Y1IJS5"/>